<protein>
    <submittedName>
        <fullName evidence="1">Metalloprotease with PDZ domain</fullName>
    </submittedName>
</protein>
<dbReference type="EMBL" id="JBGCBD010000002">
    <property type="protein sequence ID" value="MEY9815128.1"/>
    <property type="molecule type" value="Genomic_DNA"/>
</dbReference>
<organism evidence="1 2">
    <name type="scientific">Streptomyces albogriseolus</name>
    <dbReference type="NCBI Taxonomy" id="1887"/>
    <lineage>
        <taxon>Bacteria</taxon>
        <taxon>Bacillati</taxon>
        <taxon>Actinomycetota</taxon>
        <taxon>Actinomycetes</taxon>
        <taxon>Kitasatosporales</taxon>
        <taxon>Streptomycetaceae</taxon>
        <taxon>Streptomyces</taxon>
        <taxon>Streptomyces albogriseolus group</taxon>
    </lineage>
</organism>
<proteinExistence type="predicted"/>
<keyword evidence="1" id="KW-0378">Hydrolase</keyword>
<sequence>MEPPALRPRPMPGDRAGTRPEPVPAGLATPPSGRPRGRRTAALLGTAAALVLLPAGAGLGVLVTAPAGPVPVPAPALSARLGVEVTDDGRPGALVVGVQNPGPGFTAGLRKGDLLLAVGTTRVDTAADLAHAVSRTPPGTKIRLTVRHPTGGYQQLTAVPGILT</sequence>
<reference evidence="1" key="1">
    <citation type="submission" date="2024-07" db="EMBL/GenBank/DDBJ databases">
        <title>Genome sequencing of plant associated microbes to promote plant fitness in Sorghum bicolor and Oryza sativa.</title>
        <authorList>
            <person name="Coleman-Derr D."/>
        </authorList>
    </citation>
    <scope>NUCLEOTIDE SEQUENCE</scope>
    <source>
        <strain evidence="1">SAI-173</strain>
    </source>
</reference>
<name>A0ACC6UUQ4_STRAO</name>
<evidence type="ECO:0000313" key="2">
    <source>
        <dbReference type="Proteomes" id="UP001565447"/>
    </source>
</evidence>
<comment type="caution">
    <text evidence="1">The sequence shown here is derived from an EMBL/GenBank/DDBJ whole genome shotgun (WGS) entry which is preliminary data.</text>
</comment>
<keyword evidence="1" id="KW-0645">Protease</keyword>
<dbReference type="Proteomes" id="UP001565447">
    <property type="component" value="Unassembled WGS sequence"/>
</dbReference>
<evidence type="ECO:0000313" key="1">
    <source>
        <dbReference type="EMBL" id="MEY9815128.1"/>
    </source>
</evidence>
<gene>
    <name evidence="1" type="ORF">RKD21_005385</name>
</gene>
<keyword evidence="1" id="KW-0482">Metalloprotease</keyword>
<keyword evidence="2" id="KW-1185">Reference proteome</keyword>
<accession>A0ACC6UUQ4</accession>